<dbReference type="HOGENOM" id="CLU_019533_0_3_10"/>
<dbReference type="GO" id="GO:0005975">
    <property type="term" value="P:carbohydrate metabolic process"/>
    <property type="evidence" value="ECO:0007669"/>
    <property type="project" value="InterPro"/>
</dbReference>
<keyword evidence="4" id="KW-1185">Reference proteome</keyword>
<dbReference type="Proteomes" id="UP000003053">
    <property type="component" value="Unassembled WGS sequence"/>
</dbReference>
<reference evidence="3 4" key="1">
    <citation type="submission" date="2006-02" db="EMBL/GenBank/DDBJ databases">
        <authorList>
            <person name="Murray A."/>
            <person name="Staley J."/>
            <person name="Ferriera S."/>
            <person name="Johnson J."/>
            <person name="Kravitz S."/>
            <person name="Halpern A."/>
            <person name="Remington K."/>
            <person name="Beeson K."/>
            <person name="Tran B."/>
            <person name="Rogers Y.-H."/>
            <person name="Friedman R."/>
            <person name="Venter J.C."/>
        </authorList>
    </citation>
    <scope>NUCLEOTIDE SEQUENCE [LARGE SCALE GENOMIC DNA]</scope>
    <source>
        <strain evidence="3 4">23-P</strain>
    </source>
</reference>
<name>A4C1Z0_9FLAO</name>
<evidence type="ECO:0000313" key="3">
    <source>
        <dbReference type="EMBL" id="EAR12143.1"/>
    </source>
</evidence>
<dbReference type="PANTHER" id="PTHR10963:SF55">
    <property type="entry name" value="GLYCOSIDE HYDROLASE FAMILY 16 PROTEIN"/>
    <property type="match status" value="1"/>
</dbReference>
<dbReference type="eggNOG" id="COG2273">
    <property type="taxonomic scope" value="Bacteria"/>
</dbReference>
<feature type="domain" description="GH16" evidence="2">
    <location>
        <begin position="13"/>
        <end position="259"/>
    </location>
</feature>
<protein>
    <submittedName>
        <fullName evidence="3">Laminarinase</fullName>
    </submittedName>
</protein>
<comment type="similarity">
    <text evidence="1">Belongs to the glycosyl hydrolase 16 family.</text>
</comment>
<dbReference type="CDD" id="cd08023">
    <property type="entry name" value="GH16_laminarinase_like"/>
    <property type="match status" value="1"/>
</dbReference>
<evidence type="ECO:0000259" key="2">
    <source>
        <dbReference type="PROSITE" id="PS51762"/>
    </source>
</evidence>
<dbReference type="InterPro" id="IPR050546">
    <property type="entry name" value="Glycosyl_Hydrlase_16"/>
</dbReference>
<dbReference type="InterPro" id="IPR013320">
    <property type="entry name" value="ConA-like_dom_sf"/>
</dbReference>
<sequence length="259" mass="28722">MLISCGNSEEIIQEQPESYDPITADARNLIWSDEFDTDGSPSSKNWTYDIGNGNNGWGNGERQFYTRANASLTHGVLKVTAKKETYQGFKYTSARLKTQNKFSFTYGSIEVRAKLPSGGGTWPAIWMLGDNITSAGWPSCGEIDIMEHTGNNQGVTSSAIHNASGYGDTPYVHHLERVSDVSTNFHVYGLEWTQDKIDFIIDGVVHYTYNPINKTNANWPFNKPQFIILNVAMGGALGGTISGDFTESAMEIDYVRVYQ</sequence>
<dbReference type="OrthoDB" id="9809583at2"/>
<dbReference type="STRING" id="313594.PI23P_12437"/>
<evidence type="ECO:0000313" key="4">
    <source>
        <dbReference type="Proteomes" id="UP000003053"/>
    </source>
</evidence>
<dbReference type="PROSITE" id="PS51762">
    <property type="entry name" value="GH16_2"/>
    <property type="match status" value="1"/>
</dbReference>
<organism evidence="3 4">
    <name type="scientific">Polaribacter irgensii 23-P</name>
    <dbReference type="NCBI Taxonomy" id="313594"/>
    <lineage>
        <taxon>Bacteria</taxon>
        <taxon>Pseudomonadati</taxon>
        <taxon>Bacteroidota</taxon>
        <taxon>Flavobacteriia</taxon>
        <taxon>Flavobacteriales</taxon>
        <taxon>Flavobacteriaceae</taxon>
    </lineage>
</organism>
<dbReference type="AlphaFoldDB" id="A4C1Z0"/>
<accession>A4C1Z0</accession>
<dbReference type="PANTHER" id="PTHR10963">
    <property type="entry name" value="GLYCOSYL HYDROLASE-RELATED"/>
    <property type="match status" value="1"/>
</dbReference>
<dbReference type="GO" id="GO:0004553">
    <property type="term" value="F:hydrolase activity, hydrolyzing O-glycosyl compounds"/>
    <property type="evidence" value="ECO:0007669"/>
    <property type="project" value="InterPro"/>
</dbReference>
<dbReference type="InterPro" id="IPR000757">
    <property type="entry name" value="Beta-glucanase-like"/>
</dbReference>
<dbReference type="SUPFAM" id="SSF49899">
    <property type="entry name" value="Concanavalin A-like lectins/glucanases"/>
    <property type="match status" value="1"/>
</dbReference>
<comment type="caution">
    <text evidence="3">The sequence shown here is derived from an EMBL/GenBank/DDBJ whole genome shotgun (WGS) entry which is preliminary data.</text>
</comment>
<proteinExistence type="inferred from homology"/>
<dbReference type="EMBL" id="AAOG01000003">
    <property type="protein sequence ID" value="EAR12143.1"/>
    <property type="molecule type" value="Genomic_DNA"/>
</dbReference>
<gene>
    <name evidence="3" type="ORF">PI23P_12437</name>
</gene>
<evidence type="ECO:0000256" key="1">
    <source>
        <dbReference type="ARBA" id="ARBA00006865"/>
    </source>
</evidence>
<dbReference type="Gene3D" id="2.60.120.200">
    <property type="match status" value="1"/>
</dbReference>
<dbReference type="Pfam" id="PF00722">
    <property type="entry name" value="Glyco_hydro_16"/>
    <property type="match status" value="1"/>
</dbReference>